<feature type="region of interest" description="Disordered" evidence="1">
    <location>
        <begin position="25"/>
        <end position="51"/>
    </location>
</feature>
<dbReference type="PROSITE" id="PS51257">
    <property type="entry name" value="PROKAR_LIPOPROTEIN"/>
    <property type="match status" value="1"/>
</dbReference>
<organism evidence="3 4">
    <name type="scientific">Hyphomonas johnsonii MHS-2</name>
    <dbReference type="NCBI Taxonomy" id="1280950"/>
    <lineage>
        <taxon>Bacteria</taxon>
        <taxon>Pseudomonadati</taxon>
        <taxon>Pseudomonadota</taxon>
        <taxon>Alphaproteobacteria</taxon>
        <taxon>Hyphomonadales</taxon>
        <taxon>Hyphomonadaceae</taxon>
        <taxon>Hyphomonas</taxon>
    </lineage>
</organism>
<comment type="caution">
    <text evidence="3">The sequence shown here is derived from an EMBL/GenBank/DDBJ whole genome shotgun (WGS) entry which is preliminary data.</text>
</comment>
<dbReference type="PATRIC" id="fig|1280950.3.peg.1503"/>
<dbReference type="Proteomes" id="UP000025171">
    <property type="component" value="Unassembled WGS sequence"/>
</dbReference>
<evidence type="ECO:0000256" key="1">
    <source>
        <dbReference type="SAM" id="MobiDB-lite"/>
    </source>
</evidence>
<evidence type="ECO:0000256" key="2">
    <source>
        <dbReference type="SAM" id="SignalP"/>
    </source>
</evidence>
<gene>
    <name evidence="3" type="ORF">HJO_07502</name>
</gene>
<dbReference type="AlphaFoldDB" id="A0A059FQ87"/>
<evidence type="ECO:0000313" key="3">
    <source>
        <dbReference type="EMBL" id="KCZ92782.1"/>
    </source>
</evidence>
<proteinExistence type="predicted"/>
<sequence>MKFVGGLLLGAVLMVSACTAADTSDDIPAAAPPVATEPAAAPVTAQPEEAPMADDREVKTEMDALDRVNDTCGLDAFKPYLGKKAADIPPELVPDTARIVTPSSQVTMDYVASRVNILTKEDGTVIGLKCG</sequence>
<dbReference type="Pfam" id="PF11720">
    <property type="entry name" value="Inhibitor_I78"/>
    <property type="match status" value="1"/>
</dbReference>
<dbReference type="eggNOG" id="ENOG50339MI">
    <property type="taxonomic scope" value="Bacteria"/>
</dbReference>
<keyword evidence="2" id="KW-0732">Signal</keyword>
<evidence type="ECO:0000313" key="4">
    <source>
        <dbReference type="Proteomes" id="UP000025171"/>
    </source>
</evidence>
<feature type="signal peptide" evidence="2">
    <location>
        <begin position="1"/>
        <end position="20"/>
    </location>
</feature>
<feature type="chain" id="PRO_5001572516" description="Lipoprotein" evidence="2">
    <location>
        <begin position="21"/>
        <end position="131"/>
    </location>
</feature>
<dbReference type="STRING" id="1280950.HJO_07502"/>
<protein>
    <recommendedName>
        <fullName evidence="5">Lipoprotein</fullName>
    </recommendedName>
</protein>
<name>A0A059FQ87_9PROT</name>
<evidence type="ECO:0008006" key="5">
    <source>
        <dbReference type="Google" id="ProtNLM"/>
    </source>
</evidence>
<feature type="compositionally biased region" description="Low complexity" evidence="1">
    <location>
        <begin position="28"/>
        <end position="50"/>
    </location>
</feature>
<dbReference type="Gene3D" id="3.30.10.10">
    <property type="entry name" value="Trypsin Inhibitor V, subunit A"/>
    <property type="match status" value="1"/>
</dbReference>
<keyword evidence="4" id="KW-1185">Reference proteome</keyword>
<dbReference type="EMBL" id="ARYK01000003">
    <property type="protein sequence ID" value="KCZ92782.1"/>
    <property type="molecule type" value="Genomic_DNA"/>
</dbReference>
<reference evidence="3 4" key="1">
    <citation type="journal article" date="2014" name="Antonie Van Leeuwenhoek">
        <title>Hyphomonas beringensis sp. nov. and Hyphomonas chukchiensis sp. nov., isolated from surface seawater of the Bering Sea and Chukchi Sea.</title>
        <authorList>
            <person name="Li C."/>
            <person name="Lai Q."/>
            <person name="Li G."/>
            <person name="Dong C."/>
            <person name="Wang J."/>
            <person name="Liao Y."/>
            <person name="Shao Z."/>
        </authorList>
    </citation>
    <scope>NUCLEOTIDE SEQUENCE [LARGE SCALE GENOMIC DNA]</scope>
    <source>
        <strain evidence="3 4">MHS-2</strain>
    </source>
</reference>
<dbReference type="InterPro" id="IPR021719">
    <property type="entry name" value="Prot_inh_I78"/>
</dbReference>
<accession>A0A059FQ87</accession>